<feature type="compositionally biased region" description="Basic and acidic residues" evidence="1">
    <location>
        <begin position="144"/>
        <end position="155"/>
    </location>
</feature>
<evidence type="ECO:0000256" key="1">
    <source>
        <dbReference type="SAM" id="MobiDB-lite"/>
    </source>
</evidence>
<feature type="region of interest" description="Disordered" evidence="1">
    <location>
        <begin position="402"/>
        <end position="439"/>
    </location>
</feature>
<dbReference type="OrthoDB" id="5226996at2759"/>
<proteinExistence type="predicted"/>
<feature type="compositionally biased region" description="Pro residues" evidence="1">
    <location>
        <begin position="288"/>
        <end position="303"/>
    </location>
</feature>
<evidence type="ECO:0000313" key="3">
    <source>
        <dbReference type="Proteomes" id="UP000700596"/>
    </source>
</evidence>
<feature type="region of interest" description="Disordered" evidence="1">
    <location>
        <begin position="68"/>
        <end position="93"/>
    </location>
</feature>
<feature type="region of interest" description="Disordered" evidence="1">
    <location>
        <begin position="109"/>
        <end position="172"/>
    </location>
</feature>
<accession>A0A9P9DEJ3</accession>
<feature type="compositionally biased region" description="Basic and acidic residues" evidence="1">
    <location>
        <begin position="117"/>
        <end position="137"/>
    </location>
</feature>
<gene>
    <name evidence="2" type="ORF">B0J11DRAFT_537093</name>
</gene>
<feature type="compositionally biased region" description="Polar residues" evidence="1">
    <location>
        <begin position="306"/>
        <end position="331"/>
    </location>
</feature>
<name>A0A9P9DEJ3_9PLEO</name>
<organism evidence="2 3">
    <name type="scientific">Dendryphion nanum</name>
    <dbReference type="NCBI Taxonomy" id="256645"/>
    <lineage>
        <taxon>Eukaryota</taxon>
        <taxon>Fungi</taxon>
        <taxon>Dikarya</taxon>
        <taxon>Ascomycota</taxon>
        <taxon>Pezizomycotina</taxon>
        <taxon>Dothideomycetes</taxon>
        <taxon>Pleosporomycetidae</taxon>
        <taxon>Pleosporales</taxon>
        <taxon>Torulaceae</taxon>
        <taxon>Dendryphion</taxon>
    </lineage>
</organism>
<dbReference type="AlphaFoldDB" id="A0A9P9DEJ3"/>
<evidence type="ECO:0000313" key="2">
    <source>
        <dbReference type="EMBL" id="KAH7117940.1"/>
    </source>
</evidence>
<feature type="compositionally biased region" description="Low complexity" evidence="1">
    <location>
        <begin position="225"/>
        <end position="245"/>
    </location>
</feature>
<protein>
    <submittedName>
        <fullName evidence="2">Uncharacterized protein</fullName>
    </submittedName>
</protein>
<feature type="region of interest" description="Disordered" evidence="1">
    <location>
        <begin position="208"/>
        <end position="257"/>
    </location>
</feature>
<keyword evidence="3" id="KW-1185">Reference proteome</keyword>
<dbReference type="EMBL" id="JAGMWT010000013">
    <property type="protein sequence ID" value="KAH7117940.1"/>
    <property type="molecule type" value="Genomic_DNA"/>
</dbReference>
<sequence>MENDAVTPRRSKFREATMNSVNSIHAPPDVFWTQLGIEDLINEANKESVCTGYETTATIGVITAQGAQERAASESSSSKAVNPPQTPGPNNEASIFGRLRSIWRSSTSTFSGLGKRKAGEKDAVNPNKNKQDAEKGNASKHSRKSSDKENRREFDSVNITPGPYSHDNKSELPLLAPDQYASKEEYAQLYADAKSKGLLPKPQVFARPRATPRKSTGGIANRDIATANSTPRTSSAPTPSRITPALRQSASKKDLAKQMKLSKRVSDLEQRLAAARKQLSAVIGDDAPPVPALPTLPSLPPTPNTMNSTKTQSFHQEAQSPTANKIESSPKPSAGKIIKKRKVSNASESDYKPIPTESDYESDFSSEPIAKKTRRSGTKKSSRLSKRRSVVARESVVMIVPDGASVPPIPSIPSGIKGKRAQVGEENNDGFGGYGHEIF</sequence>
<feature type="compositionally biased region" description="Gly residues" evidence="1">
    <location>
        <begin position="430"/>
        <end position="439"/>
    </location>
</feature>
<feature type="compositionally biased region" description="Basic residues" evidence="1">
    <location>
        <begin position="371"/>
        <end position="389"/>
    </location>
</feature>
<feature type="region of interest" description="Disordered" evidence="1">
    <location>
        <begin position="281"/>
        <end position="389"/>
    </location>
</feature>
<feature type="compositionally biased region" description="Low complexity" evidence="1">
    <location>
        <begin position="68"/>
        <end position="80"/>
    </location>
</feature>
<dbReference type="Proteomes" id="UP000700596">
    <property type="component" value="Unassembled WGS sequence"/>
</dbReference>
<comment type="caution">
    <text evidence="2">The sequence shown here is derived from an EMBL/GenBank/DDBJ whole genome shotgun (WGS) entry which is preliminary data.</text>
</comment>
<reference evidence="2" key="1">
    <citation type="journal article" date="2021" name="Nat. Commun.">
        <title>Genetic determinants of endophytism in the Arabidopsis root mycobiome.</title>
        <authorList>
            <person name="Mesny F."/>
            <person name="Miyauchi S."/>
            <person name="Thiergart T."/>
            <person name="Pickel B."/>
            <person name="Atanasova L."/>
            <person name="Karlsson M."/>
            <person name="Huettel B."/>
            <person name="Barry K.W."/>
            <person name="Haridas S."/>
            <person name="Chen C."/>
            <person name="Bauer D."/>
            <person name="Andreopoulos W."/>
            <person name="Pangilinan J."/>
            <person name="LaButti K."/>
            <person name="Riley R."/>
            <person name="Lipzen A."/>
            <person name="Clum A."/>
            <person name="Drula E."/>
            <person name="Henrissat B."/>
            <person name="Kohler A."/>
            <person name="Grigoriev I.V."/>
            <person name="Martin F.M."/>
            <person name="Hacquard S."/>
        </authorList>
    </citation>
    <scope>NUCLEOTIDE SEQUENCE</scope>
    <source>
        <strain evidence="2">MPI-CAGE-CH-0243</strain>
    </source>
</reference>